<dbReference type="NCBIfam" id="NF006771">
    <property type="entry name" value="PRK09290.1-5"/>
    <property type="match status" value="1"/>
</dbReference>
<dbReference type="InterPro" id="IPR010158">
    <property type="entry name" value="Amidase_Cbmase"/>
</dbReference>
<dbReference type="InterPro" id="IPR002933">
    <property type="entry name" value="Peptidase_M20"/>
</dbReference>
<reference evidence="10" key="1">
    <citation type="submission" date="2015-07" db="EMBL/GenBank/DDBJ databases">
        <title>Fjat-10053 dsm26.</title>
        <authorList>
            <person name="Liu B."/>
            <person name="Wang J."/>
            <person name="Zhu Y."/>
            <person name="Liu G."/>
            <person name="Chen Q."/>
            <person name="Chen Z."/>
            <person name="Lan J."/>
            <person name="Che J."/>
            <person name="Ge C."/>
            <person name="Shi H."/>
            <person name="Pan Z."/>
            <person name="Liu X."/>
        </authorList>
    </citation>
    <scope>NUCLEOTIDE SEQUENCE [LARGE SCALE GENOMIC DNA]</scope>
    <source>
        <strain evidence="10">DSM 26</strain>
    </source>
</reference>
<sequence length="442" mass="48827">MNIRNKGNGIFKRLIERYDTKLDKNGICGKRIAERLHTLSQIGLTADNGSNRPGYSEDEARAQELVSSWMKEAGMEVRRDGAGNLIGRLAGKRNFLPAIMSGSHVDTVPNGGHFDGTLGVITALEVVEAWKHEKYQPVHPLEIVVFADEEGSRFNGGLNGSEGMIGGRDIEAKKQLIDRDGYSFSEVLQQRDLSIDSYKNATRDMEEVALFIEVHIEQGKRLEKENLPCGIVTGIAGPCWLEITFYGEAGHAGNTPMNDRKDALVAASEFISKVNQLPGNINDTAVATIGKQLVEPNGVNVIPGKVTLYVDIRDIYEQTRDQLVEKVKHLAETIANDQQLKVAVTEKTKVKPVPIKKEMQDLLARSIKEQGIQPFYLPSGAGHDAMIIGEKVPIAMLFVRSENGISHNPQEWTNLADCVQAALVLKSFIEDLQTDWEDDNLS</sequence>
<dbReference type="CDD" id="cd03884">
    <property type="entry name" value="M20_bAS"/>
    <property type="match status" value="1"/>
</dbReference>
<feature type="binding site" evidence="7">
    <location>
        <position position="150"/>
    </location>
    <ligand>
        <name>Zn(2+)</name>
        <dbReference type="ChEBI" id="CHEBI:29105"/>
        <label>2</label>
    </ligand>
</feature>
<dbReference type="SUPFAM" id="SSF53187">
    <property type="entry name" value="Zn-dependent exopeptidases"/>
    <property type="match status" value="1"/>
</dbReference>
<evidence type="ECO:0000256" key="6">
    <source>
        <dbReference type="ARBA" id="ARBA00023211"/>
    </source>
</evidence>
<dbReference type="InterPro" id="IPR011650">
    <property type="entry name" value="Peptidase_M20_dimer"/>
</dbReference>
<feature type="binding site" evidence="7">
    <location>
        <position position="115"/>
    </location>
    <ligand>
        <name>Zn(2+)</name>
        <dbReference type="ChEBI" id="CHEBI:29105"/>
        <label>2</label>
    </ligand>
</feature>
<dbReference type="PANTHER" id="PTHR32494:SF19">
    <property type="entry name" value="ALLANTOATE DEIMINASE-RELATED"/>
    <property type="match status" value="1"/>
</dbReference>
<dbReference type="OrthoDB" id="9808195at2"/>
<feature type="binding site" evidence="7">
    <location>
        <position position="407"/>
    </location>
    <ligand>
        <name>Zn(2+)</name>
        <dbReference type="ChEBI" id="CHEBI:29105"/>
        <label>2</label>
    </ligand>
</feature>
<dbReference type="SUPFAM" id="SSF55031">
    <property type="entry name" value="Bacterial exopeptidase dimerisation domain"/>
    <property type="match status" value="1"/>
</dbReference>
<dbReference type="AlphaFoldDB" id="A0A0L0QL83"/>
<name>A0A0L0QL83_VIRPA</name>
<accession>A0A0L0QL83</accession>
<evidence type="ECO:0000256" key="2">
    <source>
        <dbReference type="ARBA" id="ARBA00006153"/>
    </source>
</evidence>
<evidence type="ECO:0000256" key="3">
    <source>
        <dbReference type="ARBA" id="ARBA00011738"/>
    </source>
</evidence>
<comment type="cofactor">
    <cofactor evidence="7">
        <name>Zn(2+)</name>
        <dbReference type="ChEBI" id="CHEBI:29105"/>
    </cofactor>
    <text evidence="7">Binds 2 Zn(2+) ions per subunit.</text>
</comment>
<keyword evidence="5 9" id="KW-0378">Hydrolase</keyword>
<evidence type="ECO:0000256" key="5">
    <source>
        <dbReference type="ARBA" id="ARBA00022801"/>
    </source>
</evidence>
<evidence type="ECO:0000256" key="1">
    <source>
        <dbReference type="ARBA" id="ARBA00001936"/>
    </source>
</evidence>
<dbReference type="PIRSF" id="PIRSF001235">
    <property type="entry name" value="Amidase_carbamoylase"/>
    <property type="match status" value="1"/>
</dbReference>
<dbReference type="NCBIfam" id="TIGR01879">
    <property type="entry name" value="hydantase"/>
    <property type="match status" value="1"/>
</dbReference>
<keyword evidence="10" id="KW-1185">Reference proteome</keyword>
<feature type="domain" description="Peptidase M20 dimerisation" evidence="8">
    <location>
        <begin position="235"/>
        <end position="335"/>
    </location>
</feature>
<dbReference type="Pfam" id="PF07687">
    <property type="entry name" value="M20_dimer"/>
    <property type="match status" value="1"/>
</dbReference>
<dbReference type="Proteomes" id="UP000036780">
    <property type="component" value="Unassembled WGS sequence"/>
</dbReference>
<dbReference type="GO" id="GO:0046872">
    <property type="term" value="F:metal ion binding"/>
    <property type="evidence" value="ECO:0007669"/>
    <property type="project" value="UniProtKB-KW"/>
</dbReference>
<evidence type="ECO:0000259" key="8">
    <source>
        <dbReference type="Pfam" id="PF07687"/>
    </source>
</evidence>
<gene>
    <name evidence="9" type="ORF">AFK71_12515</name>
</gene>
<feature type="binding site" evidence="7">
    <location>
        <position position="115"/>
    </location>
    <ligand>
        <name>Zn(2+)</name>
        <dbReference type="ChEBI" id="CHEBI:29105"/>
        <label>1</label>
    </ligand>
</feature>
<proteinExistence type="inferred from homology"/>
<comment type="similarity">
    <text evidence="2">Belongs to the peptidase M20 family.</text>
</comment>
<comment type="caution">
    <text evidence="9">The sequence shown here is derived from an EMBL/GenBank/DDBJ whole genome shotgun (WGS) entry which is preliminary data.</text>
</comment>
<evidence type="ECO:0000256" key="7">
    <source>
        <dbReference type="PIRSR" id="PIRSR001235-1"/>
    </source>
</evidence>
<dbReference type="EMBL" id="LGTO01000007">
    <property type="protein sequence ID" value="KNE19326.1"/>
    <property type="molecule type" value="Genomic_DNA"/>
</dbReference>
<dbReference type="Gene3D" id="3.40.630.10">
    <property type="entry name" value="Zn peptidases"/>
    <property type="match status" value="1"/>
</dbReference>
<feature type="binding site" evidence="7">
    <location>
        <position position="215"/>
    </location>
    <ligand>
        <name>Zn(2+)</name>
        <dbReference type="ChEBI" id="CHEBI:29105"/>
        <label>1</label>
    </ligand>
</feature>
<evidence type="ECO:0000256" key="4">
    <source>
        <dbReference type="ARBA" id="ARBA00022723"/>
    </source>
</evidence>
<dbReference type="GO" id="GO:0016813">
    <property type="term" value="F:hydrolase activity, acting on carbon-nitrogen (but not peptide) bonds, in linear amidines"/>
    <property type="evidence" value="ECO:0007669"/>
    <property type="project" value="InterPro"/>
</dbReference>
<protein>
    <submittedName>
        <fullName evidence="9">N-carbamoyl-L-amino acid amidohydrolase</fullName>
    </submittedName>
</protein>
<comment type="subunit">
    <text evidence="3">Homodimer.</text>
</comment>
<dbReference type="Gene3D" id="3.30.70.360">
    <property type="match status" value="1"/>
</dbReference>
<feature type="binding site" evidence="7">
    <location>
        <position position="104"/>
    </location>
    <ligand>
        <name>Zn(2+)</name>
        <dbReference type="ChEBI" id="CHEBI:29105"/>
        <label>1</label>
    </ligand>
</feature>
<dbReference type="InterPro" id="IPR036264">
    <property type="entry name" value="Bact_exopeptidase_dim_dom"/>
</dbReference>
<evidence type="ECO:0000313" key="9">
    <source>
        <dbReference type="EMBL" id="KNE19326.1"/>
    </source>
</evidence>
<organism evidence="9 10">
    <name type="scientific">Virgibacillus pantothenticus</name>
    <dbReference type="NCBI Taxonomy" id="1473"/>
    <lineage>
        <taxon>Bacteria</taxon>
        <taxon>Bacillati</taxon>
        <taxon>Bacillota</taxon>
        <taxon>Bacilli</taxon>
        <taxon>Bacillales</taxon>
        <taxon>Bacillaceae</taxon>
        <taxon>Virgibacillus</taxon>
    </lineage>
</organism>
<dbReference type="Pfam" id="PF01546">
    <property type="entry name" value="Peptidase_M20"/>
    <property type="match status" value="1"/>
</dbReference>
<dbReference type="PANTHER" id="PTHR32494">
    <property type="entry name" value="ALLANTOATE DEIMINASE-RELATED"/>
    <property type="match status" value="1"/>
</dbReference>
<evidence type="ECO:0000313" key="10">
    <source>
        <dbReference type="Proteomes" id="UP000036780"/>
    </source>
</evidence>
<keyword evidence="7" id="KW-0862">Zinc</keyword>
<keyword evidence="4 7" id="KW-0479">Metal-binding</keyword>
<keyword evidence="6" id="KW-0464">Manganese</keyword>
<comment type="cofactor">
    <cofactor evidence="1">
        <name>Mn(2+)</name>
        <dbReference type="ChEBI" id="CHEBI:29035"/>
    </cofactor>
</comment>
<dbReference type="PATRIC" id="fig|1473.5.peg.1075"/>